<keyword evidence="9 12" id="KW-0811">Translocation</keyword>
<evidence type="ECO:0000256" key="9">
    <source>
        <dbReference type="ARBA" id="ARBA00023010"/>
    </source>
</evidence>
<evidence type="ECO:0000256" key="1">
    <source>
        <dbReference type="ARBA" id="ARBA00004651"/>
    </source>
</evidence>
<organism evidence="14 15">
    <name type="scientific">Aestuariispira insulae</name>
    <dbReference type="NCBI Taxonomy" id="1461337"/>
    <lineage>
        <taxon>Bacteria</taxon>
        <taxon>Pseudomonadati</taxon>
        <taxon>Pseudomonadota</taxon>
        <taxon>Alphaproteobacteria</taxon>
        <taxon>Rhodospirillales</taxon>
        <taxon>Kiloniellaceae</taxon>
        <taxon>Aestuariispira</taxon>
    </lineage>
</organism>
<comment type="similarity">
    <text evidence="2 12">Belongs to the SecG family.</text>
</comment>
<dbReference type="Pfam" id="PF03840">
    <property type="entry name" value="SecG"/>
    <property type="match status" value="1"/>
</dbReference>
<comment type="caution">
    <text evidence="12">Lacks conserved residue(s) required for the propagation of feature annotation.</text>
</comment>
<dbReference type="PANTHER" id="PTHR34182:SF1">
    <property type="entry name" value="PROTEIN-EXPORT MEMBRANE PROTEIN SECG"/>
    <property type="match status" value="1"/>
</dbReference>
<dbReference type="Proteomes" id="UP000256845">
    <property type="component" value="Unassembled WGS sequence"/>
</dbReference>
<evidence type="ECO:0000256" key="10">
    <source>
        <dbReference type="ARBA" id="ARBA00023136"/>
    </source>
</evidence>
<keyword evidence="15" id="KW-1185">Reference proteome</keyword>
<evidence type="ECO:0000256" key="2">
    <source>
        <dbReference type="ARBA" id="ARBA00008445"/>
    </source>
</evidence>
<dbReference type="GO" id="GO:0009306">
    <property type="term" value="P:protein secretion"/>
    <property type="evidence" value="ECO:0007669"/>
    <property type="project" value="UniProtKB-UniRule"/>
</dbReference>
<dbReference type="GO" id="GO:0005886">
    <property type="term" value="C:plasma membrane"/>
    <property type="evidence" value="ECO:0007669"/>
    <property type="project" value="UniProtKB-SubCell"/>
</dbReference>
<feature type="region of interest" description="Disordered" evidence="13">
    <location>
        <begin position="85"/>
        <end position="108"/>
    </location>
</feature>
<dbReference type="EMBL" id="QRDW01000001">
    <property type="protein sequence ID" value="RED53273.1"/>
    <property type="molecule type" value="Genomic_DNA"/>
</dbReference>
<dbReference type="OrthoDB" id="7366942at2"/>
<accession>A0A3D9HUT5</accession>
<dbReference type="GO" id="GO:0065002">
    <property type="term" value="P:intracellular protein transmembrane transport"/>
    <property type="evidence" value="ECO:0007669"/>
    <property type="project" value="TreeGrafter"/>
</dbReference>
<protein>
    <recommendedName>
        <fullName evidence="3 12">Protein-export membrane protein SecG</fullName>
    </recommendedName>
</protein>
<dbReference type="GO" id="GO:0043952">
    <property type="term" value="P:protein transport by the Sec complex"/>
    <property type="evidence" value="ECO:0007669"/>
    <property type="project" value="TreeGrafter"/>
</dbReference>
<comment type="caution">
    <text evidence="14">The sequence shown here is derived from an EMBL/GenBank/DDBJ whole genome shotgun (WGS) entry which is preliminary data.</text>
</comment>
<comment type="function">
    <text evidence="11 12">Involved in protein export. Participates in an early event of protein translocation.</text>
</comment>
<dbReference type="PRINTS" id="PR01651">
    <property type="entry name" value="SECGEXPORT"/>
</dbReference>
<evidence type="ECO:0000256" key="6">
    <source>
        <dbReference type="ARBA" id="ARBA00022692"/>
    </source>
</evidence>
<comment type="subcellular location">
    <subcellularLocation>
        <location evidence="1 12">Cell membrane</location>
        <topology evidence="1 12">Multi-pass membrane protein</topology>
    </subcellularLocation>
</comment>
<reference evidence="14 15" key="1">
    <citation type="submission" date="2018-07" db="EMBL/GenBank/DDBJ databases">
        <title>Genomic Encyclopedia of Type Strains, Phase III (KMG-III): the genomes of soil and plant-associated and newly described type strains.</title>
        <authorList>
            <person name="Whitman W."/>
        </authorList>
    </citation>
    <scope>NUCLEOTIDE SEQUENCE [LARGE SCALE GENOMIC DNA]</scope>
    <source>
        <strain evidence="14 15">CECT 8488</strain>
    </source>
</reference>
<feature type="transmembrane region" description="Helical" evidence="12">
    <location>
        <begin position="51"/>
        <end position="76"/>
    </location>
</feature>
<evidence type="ECO:0000256" key="12">
    <source>
        <dbReference type="RuleBase" id="RU365087"/>
    </source>
</evidence>
<evidence type="ECO:0000256" key="8">
    <source>
        <dbReference type="ARBA" id="ARBA00022989"/>
    </source>
</evidence>
<keyword evidence="10 12" id="KW-0472">Membrane</keyword>
<keyword evidence="4 12" id="KW-0813">Transport</keyword>
<dbReference type="RefSeq" id="WP_115934431.1">
    <property type="nucleotide sequence ID" value="NZ_QRDW01000001.1"/>
</dbReference>
<sequence length="108" mass="10810">MEAVLLVVLLLITLAMIVVILLQRSEGGALGMGGGGGGGAGGGMFTARGTANLLTRTTAFLGAGFMLTCLALAVLASQTREPTSILEQAPVTAPAEPQTDEPTVPVSE</sequence>
<dbReference type="GO" id="GO:0015450">
    <property type="term" value="F:protein-transporting ATPase activity"/>
    <property type="evidence" value="ECO:0007669"/>
    <property type="project" value="UniProtKB-UniRule"/>
</dbReference>
<proteinExistence type="inferred from homology"/>
<keyword evidence="7 12" id="KW-0653">Protein transport</keyword>
<evidence type="ECO:0000256" key="11">
    <source>
        <dbReference type="ARBA" id="ARBA00025182"/>
    </source>
</evidence>
<evidence type="ECO:0000256" key="13">
    <source>
        <dbReference type="SAM" id="MobiDB-lite"/>
    </source>
</evidence>
<dbReference type="PANTHER" id="PTHR34182">
    <property type="entry name" value="PROTEIN-EXPORT MEMBRANE PROTEIN SECG"/>
    <property type="match status" value="1"/>
</dbReference>
<evidence type="ECO:0000256" key="4">
    <source>
        <dbReference type="ARBA" id="ARBA00022448"/>
    </source>
</evidence>
<evidence type="ECO:0000256" key="5">
    <source>
        <dbReference type="ARBA" id="ARBA00022475"/>
    </source>
</evidence>
<evidence type="ECO:0000313" key="14">
    <source>
        <dbReference type="EMBL" id="RED53273.1"/>
    </source>
</evidence>
<evidence type="ECO:0000256" key="3">
    <source>
        <dbReference type="ARBA" id="ARBA00017876"/>
    </source>
</evidence>
<keyword evidence="8 12" id="KW-1133">Transmembrane helix</keyword>
<gene>
    <name evidence="14" type="ORF">DFP90_10155</name>
</gene>
<evidence type="ECO:0000313" key="15">
    <source>
        <dbReference type="Proteomes" id="UP000256845"/>
    </source>
</evidence>
<dbReference type="AlphaFoldDB" id="A0A3D9HUT5"/>
<evidence type="ECO:0000256" key="7">
    <source>
        <dbReference type="ARBA" id="ARBA00022927"/>
    </source>
</evidence>
<dbReference type="InterPro" id="IPR004692">
    <property type="entry name" value="SecG"/>
</dbReference>
<keyword evidence="6 12" id="KW-0812">Transmembrane</keyword>
<keyword evidence="5 12" id="KW-1003">Cell membrane</keyword>
<dbReference type="NCBIfam" id="TIGR00810">
    <property type="entry name" value="secG"/>
    <property type="match status" value="1"/>
</dbReference>
<name>A0A3D9HUT5_9PROT</name>